<dbReference type="CDD" id="cd09020">
    <property type="entry name" value="D-hex-6-P-epi_like"/>
    <property type="match status" value="1"/>
</dbReference>
<comment type="similarity">
    <text evidence="2 4">Belongs to the glucose-6-phosphate 1-epimerase family.</text>
</comment>
<keyword evidence="3 4" id="KW-0413">Isomerase</keyword>
<dbReference type="InterPro" id="IPR008183">
    <property type="entry name" value="Aldose_1/G6P_1-epimerase"/>
</dbReference>
<dbReference type="GO" id="GO:0030246">
    <property type="term" value="F:carbohydrate binding"/>
    <property type="evidence" value="ECO:0007669"/>
    <property type="project" value="UniProtKB-UniRule"/>
</dbReference>
<dbReference type="GO" id="GO:0047938">
    <property type="term" value="F:glucose-6-phosphate 1-epimerase activity"/>
    <property type="evidence" value="ECO:0007669"/>
    <property type="project" value="UniProtKB-UniRule"/>
</dbReference>
<protein>
    <recommendedName>
        <fullName evidence="4">Putative glucose-6-phosphate 1-epimerase</fullName>
        <ecNumber evidence="4">5.1.3.15</ecNumber>
    </recommendedName>
</protein>
<dbReference type="PANTHER" id="PTHR11122:SF13">
    <property type="entry name" value="GLUCOSE-6-PHOSPHATE 1-EPIMERASE"/>
    <property type="match status" value="1"/>
</dbReference>
<comment type="catalytic activity">
    <reaction evidence="1">
        <text>alpha-D-glucose 6-phosphate = beta-D-glucose 6-phosphate</text>
        <dbReference type="Rhea" id="RHEA:16249"/>
        <dbReference type="ChEBI" id="CHEBI:58225"/>
        <dbReference type="ChEBI" id="CHEBI:58247"/>
        <dbReference type="EC" id="5.1.3.15"/>
    </reaction>
</comment>
<organism evidence="6">
    <name type="scientific">uncultured Alphaproteobacteria bacterium</name>
    <dbReference type="NCBI Taxonomy" id="91750"/>
    <lineage>
        <taxon>Bacteria</taxon>
        <taxon>Pseudomonadati</taxon>
        <taxon>Pseudomonadota</taxon>
        <taxon>Alphaproteobacteria</taxon>
        <taxon>environmental samples</taxon>
    </lineage>
</organism>
<dbReference type="EMBL" id="MN990728">
    <property type="protein sequence ID" value="QIM10344.1"/>
    <property type="molecule type" value="Genomic_DNA"/>
</dbReference>
<dbReference type="InterPro" id="IPR011013">
    <property type="entry name" value="Gal_mutarotase_sf_dom"/>
</dbReference>
<evidence type="ECO:0000256" key="1">
    <source>
        <dbReference type="ARBA" id="ARBA00001096"/>
    </source>
</evidence>
<dbReference type="Gene3D" id="2.70.98.10">
    <property type="match status" value="1"/>
</dbReference>
<dbReference type="InterPro" id="IPR014718">
    <property type="entry name" value="GH-type_carb-bd"/>
</dbReference>
<dbReference type="AlphaFoldDB" id="A0A6G8F229"/>
<gene>
    <name evidence="6" type="ORF">PlAlph_0980</name>
</gene>
<evidence type="ECO:0000256" key="5">
    <source>
        <dbReference type="PIRSR" id="PIRSR016020-1"/>
    </source>
</evidence>
<proteinExistence type="inferred from homology"/>
<evidence type="ECO:0000256" key="2">
    <source>
        <dbReference type="ARBA" id="ARBA00005866"/>
    </source>
</evidence>
<name>A0A6G8F229_9PROT</name>
<evidence type="ECO:0000313" key="6">
    <source>
        <dbReference type="EMBL" id="QIM10344.1"/>
    </source>
</evidence>
<feature type="active site" evidence="5">
    <location>
        <position position="146"/>
    </location>
</feature>
<reference evidence="6" key="1">
    <citation type="journal article" date="2020" name="J. ISSAAS">
        <title>Lactobacilli and other gastrointestinal microbiota of Peromyscus leucopus, reservoir host for agents of Lyme disease and other zoonoses in North America.</title>
        <authorList>
            <person name="Milovic A."/>
            <person name="Bassam K."/>
            <person name="Shao H."/>
            <person name="Chatzistamou I."/>
            <person name="Tufts D.M."/>
            <person name="Diuk-Wasser M."/>
            <person name="Barbour A.G."/>
        </authorList>
    </citation>
    <scope>NUCLEOTIDE SEQUENCE</scope>
    <source>
        <strain evidence="6">LL90</strain>
    </source>
</reference>
<dbReference type="EC" id="5.1.3.15" evidence="4"/>
<dbReference type="Pfam" id="PF01263">
    <property type="entry name" value="Aldose_epim"/>
    <property type="match status" value="1"/>
</dbReference>
<evidence type="ECO:0000256" key="3">
    <source>
        <dbReference type="ARBA" id="ARBA00023235"/>
    </source>
</evidence>
<dbReference type="GO" id="GO:0005975">
    <property type="term" value="P:carbohydrate metabolic process"/>
    <property type="evidence" value="ECO:0007669"/>
    <property type="project" value="InterPro"/>
</dbReference>
<feature type="active site" evidence="5">
    <location>
        <position position="244"/>
    </location>
</feature>
<accession>A0A6G8F229</accession>
<dbReference type="SUPFAM" id="SSF74650">
    <property type="entry name" value="Galactose mutarotase-like"/>
    <property type="match status" value="1"/>
</dbReference>
<dbReference type="PANTHER" id="PTHR11122">
    <property type="entry name" value="APOSPORY-ASSOCIATED PROTEIN C-RELATED"/>
    <property type="match status" value="1"/>
</dbReference>
<dbReference type="InterPro" id="IPR025532">
    <property type="entry name" value="G6P_1-epimerase"/>
</dbReference>
<sequence length="273" mass="31119">MSVKDSGFIILNNRRAECKISLWGANIVSYRPKTQEHDVFWLGDLNKFDNVQAIRGGIPVCWPRFAEEKLNDHLPRHGFARLSDWCLHNVQVDEDKMEAKLSLLPDAKFNVNVTADLFVKITDKLECTLETVNNGNDDFRFSEALHAYFNVGSRDETEIKGLTGHQYRNALDGKIYTLENDLIIRKEFDAAFMNHTQNVEIVDTVFNRIISVEKSGSNTTVVWNPDKDLAEMSLGQYKNFVCVEPANQGALFVTLPPKEKHRLSMAVSVRDLK</sequence>
<dbReference type="PIRSF" id="PIRSF016020">
    <property type="entry name" value="PHexose_mutarotase"/>
    <property type="match status" value="1"/>
</dbReference>
<evidence type="ECO:0000256" key="4">
    <source>
        <dbReference type="PIRNR" id="PIRNR016020"/>
    </source>
</evidence>